<sequence>MVKEITPFIIALVLVSCSKNTNEQSVTDSIDSTQVSSTSTDSVATTSLATTKEYTVEQVSELVGTKNDTLYVTNFFATWCGPCIRELPHFVEQQEKRKAEKIKFTYISLDQKQDWGKVLPFATEHKLSGEIVLLDGMNLTPDFFTQNFSQWNGESIPYTFMRKGEKTDETIGMMSKEELERKIQSLN</sequence>
<dbReference type="SUPFAM" id="SSF52833">
    <property type="entry name" value="Thioredoxin-like"/>
    <property type="match status" value="1"/>
</dbReference>
<evidence type="ECO:0000313" key="3">
    <source>
        <dbReference type="Proteomes" id="UP000694480"/>
    </source>
</evidence>
<dbReference type="EMBL" id="JADKYY010000001">
    <property type="protein sequence ID" value="MBF5026443.1"/>
    <property type="molecule type" value="Genomic_DNA"/>
</dbReference>
<dbReference type="Proteomes" id="UP000694480">
    <property type="component" value="Unassembled WGS sequence"/>
</dbReference>
<dbReference type="PROSITE" id="PS51352">
    <property type="entry name" value="THIOREDOXIN_2"/>
    <property type="match status" value="1"/>
</dbReference>
<evidence type="ECO:0000313" key="2">
    <source>
        <dbReference type="EMBL" id="MBF5026443.1"/>
    </source>
</evidence>
<dbReference type="Pfam" id="PF00085">
    <property type="entry name" value="Thioredoxin"/>
    <property type="match status" value="1"/>
</dbReference>
<feature type="domain" description="Thioredoxin" evidence="1">
    <location>
        <begin position="37"/>
        <end position="187"/>
    </location>
</feature>
<keyword evidence="3" id="KW-1185">Reference proteome</keyword>
<proteinExistence type="predicted"/>
<dbReference type="AlphaFoldDB" id="A0A930YU71"/>
<comment type="caution">
    <text evidence="2">The sequence shown here is derived from an EMBL/GenBank/DDBJ whole genome shotgun (WGS) entry which is preliminary data.</text>
</comment>
<dbReference type="Gene3D" id="3.40.30.10">
    <property type="entry name" value="Glutaredoxin"/>
    <property type="match status" value="1"/>
</dbReference>
<accession>A0A930YU71</accession>
<dbReference type="PANTHER" id="PTHR42852:SF17">
    <property type="entry name" value="THIOREDOXIN-LIKE PROTEIN HI_1115"/>
    <property type="match status" value="1"/>
</dbReference>
<dbReference type="CDD" id="cd02966">
    <property type="entry name" value="TlpA_like_family"/>
    <property type="match status" value="1"/>
</dbReference>
<dbReference type="PROSITE" id="PS51257">
    <property type="entry name" value="PROKAR_LIPOPROTEIN"/>
    <property type="match status" value="1"/>
</dbReference>
<evidence type="ECO:0000259" key="1">
    <source>
        <dbReference type="PROSITE" id="PS51352"/>
    </source>
</evidence>
<gene>
    <name evidence="2" type="ORF">IC612_01360</name>
</gene>
<name>A0A930YU71_9FLAO</name>
<organism evidence="2 3">
    <name type="scientific">Planobacterium oryzisoli</name>
    <dbReference type="NCBI Taxonomy" id="2771435"/>
    <lineage>
        <taxon>Bacteria</taxon>
        <taxon>Pseudomonadati</taxon>
        <taxon>Bacteroidota</taxon>
        <taxon>Flavobacteriia</taxon>
        <taxon>Flavobacteriales</taxon>
        <taxon>Weeksellaceae</taxon>
        <taxon>Chryseobacterium group</taxon>
        <taxon>Chryseobacterium</taxon>
    </lineage>
</organism>
<dbReference type="PANTHER" id="PTHR42852">
    <property type="entry name" value="THIOL:DISULFIDE INTERCHANGE PROTEIN DSBE"/>
    <property type="match status" value="1"/>
</dbReference>
<dbReference type="InterPro" id="IPR050553">
    <property type="entry name" value="Thioredoxin_ResA/DsbE_sf"/>
</dbReference>
<protein>
    <submittedName>
        <fullName evidence="2">Redoxin domain-containing protein</fullName>
    </submittedName>
</protein>
<dbReference type="RefSeq" id="WP_194738368.1">
    <property type="nucleotide sequence ID" value="NZ_JADKYY010000001.1"/>
</dbReference>
<dbReference type="InterPro" id="IPR036249">
    <property type="entry name" value="Thioredoxin-like_sf"/>
</dbReference>
<reference evidence="2" key="1">
    <citation type="submission" date="2020-11" db="EMBL/GenBank/DDBJ databases">
        <title>Genome seq and assembly of Planobacterium sp.</title>
        <authorList>
            <person name="Chhetri G."/>
        </authorList>
    </citation>
    <scope>NUCLEOTIDE SEQUENCE</scope>
    <source>
        <strain evidence="2">GCR5</strain>
    </source>
</reference>
<dbReference type="InterPro" id="IPR013766">
    <property type="entry name" value="Thioredoxin_domain"/>
</dbReference>